<dbReference type="InterPro" id="IPR054712">
    <property type="entry name" value="Cas3-like_dom"/>
</dbReference>
<feature type="domain" description="HD Cas3-type" evidence="12">
    <location>
        <begin position="10"/>
        <end position="204"/>
    </location>
</feature>
<keyword evidence="7" id="KW-0347">Helicase</keyword>
<evidence type="ECO:0000256" key="2">
    <source>
        <dbReference type="ARBA" id="ARBA00009046"/>
    </source>
</evidence>
<dbReference type="SMART" id="SM00490">
    <property type="entry name" value="HELICc"/>
    <property type="match status" value="1"/>
</dbReference>
<dbReference type="PANTHER" id="PTHR47962">
    <property type="entry name" value="ATP-DEPENDENT HELICASE LHR-RELATED-RELATED"/>
    <property type="match status" value="1"/>
</dbReference>
<keyword evidence="3" id="KW-0540">Nuclease</keyword>
<dbReference type="GO" id="GO:0004386">
    <property type="term" value="F:helicase activity"/>
    <property type="evidence" value="ECO:0007669"/>
    <property type="project" value="UniProtKB-KW"/>
</dbReference>
<accession>A0A223E1L0</accession>
<dbReference type="InterPro" id="IPR014001">
    <property type="entry name" value="Helicase_ATP-bd"/>
</dbReference>
<dbReference type="Gene3D" id="1.10.3210.30">
    <property type="match status" value="1"/>
</dbReference>
<dbReference type="PROSITE" id="PS51192">
    <property type="entry name" value="HELICASE_ATP_BIND_1"/>
    <property type="match status" value="1"/>
</dbReference>
<proteinExistence type="inferred from homology"/>
<dbReference type="AlphaFoldDB" id="A0A223E1L0"/>
<name>A0A223E1L0_9BACI</name>
<dbReference type="CDD" id="cd17930">
    <property type="entry name" value="DEXHc_cas3"/>
    <property type="match status" value="1"/>
</dbReference>
<comment type="similarity">
    <text evidence="1">In the N-terminal section; belongs to the CRISPR-associated nuclease Cas3-HD family.</text>
</comment>
<dbReference type="InterPro" id="IPR052511">
    <property type="entry name" value="ATP-dep_Helicase"/>
</dbReference>
<keyword evidence="8" id="KW-0067">ATP-binding</keyword>
<organism evidence="13 14">
    <name type="scientific">Aeribacillus pallidus</name>
    <dbReference type="NCBI Taxonomy" id="33936"/>
    <lineage>
        <taxon>Bacteria</taxon>
        <taxon>Bacillati</taxon>
        <taxon>Bacillota</taxon>
        <taxon>Bacilli</taxon>
        <taxon>Bacillales</taxon>
        <taxon>Bacillaceae</taxon>
        <taxon>Aeribacillus</taxon>
    </lineage>
</organism>
<dbReference type="RefSeq" id="WP_094244421.1">
    <property type="nucleotide sequence ID" value="NZ_CP017703.1"/>
</dbReference>
<dbReference type="InterPro" id="IPR001650">
    <property type="entry name" value="Helicase_C-like"/>
</dbReference>
<dbReference type="GO" id="GO:0046872">
    <property type="term" value="F:metal ion binding"/>
    <property type="evidence" value="ECO:0007669"/>
    <property type="project" value="UniProtKB-KW"/>
</dbReference>
<sequence length="808" mass="92782">MKFIAHIRESDNKIQTVKDHLLEVRDLAESYGEKLGVKHLTGLAGVLHDLGKCTNEFREYILEAVNNPDAPPRRGSVDHSTAGGKLLYEIFHTSEKLDPHKGLLAEVVGNAIISHHSYLQDFLNPDLESNYLKRVRDKELPEFDRIKQYFFKYVMNERDFHNYVDKAAEELKQFLAKESSGNYEKQLMFLTKFVFSALIDADRTNTRLFEENKTNDPINNHEELFDIYYERLMRKINSYSKQKDACTTINLLRKEMSDQCDKFAERASGIYTLSIPTGGGKTLASLRYALKHAKLYNKKHIIFVVPYTTIIEQNAEEVRKILKDDANILEHHSNVIEDIDDDENQDGLISVQQKLKLAKDNWDSPIIFTTIVQFLNVFYANGSRNIRRLHNLSHSVIIFDEVQKVPISCVSLFNQALNFLKTYGCSSIVLCTATQPALDFVEHKLEINTDAEMVKNLNYVINAFKRVEIIDKATNETFNNEKLSNFIEAKIREVQSVLVILNTKSVVKDLYTQLKMKKINLPIYHLSTSMCAAHRNKILGEIKDHLKEGNKVICVSTQLIEAGVDVSFDCVIRSLAGLDSIAQAAGRCNRHGEKDIQNVYVIDHEEEKLNRLKEIAVGKEVAKRILIDISRDQANHGGSILSMQAMERYFKEYYTEFKQSLNYFIPKLKKEMVELLIANRRKSSYSQAYFQKNGALPPLFLVNSYKTAAEHFRVIDDMTSSVIVPYGDGKEIIAEFNSNKSIYEFSQLLRKAQQYTINIFDYEREQLIKNDGLVRYLDGKVLALKEGAYDKEFGLNLENDSHLDASIF</sequence>
<evidence type="ECO:0000256" key="1">
    <source>
        <dbReference type="ARBA" id="ARBA00006847"/>
    </source>
</evidence>
<dbReference type="PROSITE" id="PS51194">
    <property type="entry name" value="HELICASE_CTER"/>
    <property type="match status" value="1"/>
</dbReference>
<evidence type="ECO:0000313" key="14">
    <source>
        <dbReference type="Proteomes" id="UP000214606"/>
    </source>
</evidence>
<evidence type="ECO:0000256" key="7">
    <source>
        <dbReference type="ARBA" id="ARBA00022806"/>
    </source>
</evidence>
<dbReference type="Gene3D" id="3.40.50.300">
    <property type="entry name" value="P-loop containing nucleotide triphosphate hydrolases"/>
    <property type="match status" value="2"/>
</dbReference>
<keyword evidence="5" id="KW-0547">Nucleotide-binding</keyword>
<gene>
    <name evidence="13" type="ORF">AP3564_01175</name>
</gene>
<dbReference type="SUPFAM" id="SSF52540">
    <property type="entry name" value="P-loop containing nucleoside triphosphate hydrolases"/>
    <property type="match status" value="1"/>
</dbReference>
<feature type="domain" description="Helicase C-terminal" evidence="11">
    <location>
        <begin position="486"/>
        <end position="637"/>
    </location>
</feature>
<evidence type="ECO:0000259" key="11">
    <source>
        <dbReference type="PROSITE" id="PS51194"/>
    </source>
</evidence>
<keyword evidence="6" id="KW-0378">Hydrolase</keyword>
<dbReference type="NCBIfam" id="TIGR01587">
    <property type="entry name" value="cas3_core"/>
    <property type="match status" value="1"/>
</dbReference>
<evidence type="ECO:0000256" key="8">
    <source>
        <dbReference type="ARBA" id="ARBA00022840"/>
    </source>
</evidence>
<dbReference type="InterPro" id="IPR006474">
    <property type="entry name" value="Helicase_Cas3_CRISPR-ass_core"/>
</dbReference>
<evidence type="ECO:0000259" key="12">
    <source>
        <dbReference type="PROSITE" id="PS51643"/>
    </source>
</evidence>
<dbReference type="KEGG" id="apak:AP3564_01175"/>
<dbReference type="Pfam" id="PF22590">
    <property type="entry name" value="Cas3-like_C_2"/>
    <property type="match status" value="1"/>
</dbReference>
<dbReference type="InterPro" id="IPR006935">
    <property type="entry name" value="Helicase/UvrB_N"/>
</dbReference>
<feature type="domain" description="Helicase ATP-binding" evidence="10">
    <location>
        <begin position="262"/>
        <end position="453"/>
    </location>
</feature>
<evidence type="ECO:0000256" key="5">
    <source>
        <dbReference type="ARBA" id="ARBA00022741"/>
    </source>
</evidence>
<keyword evidence="9" id="KW-0051">Antiviral defense</keyword>
<dbReference type="InterPro" id="IPR006483">
    <property type="entry name" value="CRISPR-assoc_Cas3_HD"/>
</dbReference>
<dbReference type="PROSITE" id="PS51643">
    <property type="entry name" value="HD_CAS3"/>
    <property type="match status" value="1"/>
</dbReference>
<evidence type="ECO:0000256" key="4">
    <source>
        <dbReference type="ARBA" id="ARBA00022723"/>
    </source>
</evidence>
<dbReference type="GO" id="GO:0003677">
    <property type="term" value="F:DNA binding"/>
    <property type="evidence" value="ECO:0007669"/>
    <property type="project" value="InterPro"/>
</dbReference>
<protein>
    <submittedName>
        <fullName evidence="13">CRISPR-associated helicase/endonuclease Cas3</fullName>
    </submittedName>
</protein>
<dbReference type="SUPFAM" id="SSF109604">
    <property type="entry name" value="HD-domain/PDEase-like"/>
    <property type="match status" value="1"/>
</dbReference>
<dbReference type="EMBL" id="CP017703">
    <property type="protein sequence ID" value="ASS89060.1"/>
    <property type="molecule type" value="Genomic_DNA"/>
</dbReference>
<dbReference type="Proteomes" id="UP000214606">
    <property type="component" value="Chromosome"/>
</dbReference>
<evidence type="ECO:0000256" key="6">
    <source>
        <dbReference type="ARBA" id="ARBA00022801"/>
    </source>
</evidence>
<dbReference type="GO" id="GO:0016887">
    <property type="term" value="F:ATP hydrolysis activity"/>
    <property type="evidence" value="ECO:0007669"/>
    <property type="project" value="TreeGrafter"/>
</dbReference>
<evidence type="ECO:0000256" key="3">
    <source>
        <dbReference type="ARBA" id="ARBA00022722"/>
    </source>
</evidence>
<keyword evidence="13" id="KW-0255">Endonuclease</keyword>
<evidence type="ECO:0000313" key="13">
    <source>
        <dbReference type="EMBL" id="ASS89060.1"/>
    </source>
</evidence>
<dbReference type="GO" id="GO:0051607">
    <property type="term" value="P:defense response to virus"/>
    <property type="evidence" value="ECO:0007669"/>
    <property type="project" value="UniProtKB-KW"/>
</dbReference>
<keyword evidence="4" id="KW-0479">Metal-binding</keyword>
<dbReference type="InterPro" id="IPR038257">
    <property type="entry name" value="CRISPR-assoc_Cas3_HD_sf"/>
</dbReference>
<evidence type="ECO:0000259" key="10">
    <source>
        <dbReference type="PROSITE" id="PS51192"/>
    </source>
</evidence>
<dbReference type="CDD" id="cd09641">
    <property type="entry name" value="Cas3''_I"/>
    <property type="match status" value="1"/>
</dbReference>
<dbReference type="InterPro" id="IPR027417">
    <property type="entry name" value="P-loop_NTPase"/>
</dbReference>
<dbReference type="GO" id="GO:0004519">
    <property type="term" value="F:endonuclease activity"/>
    <property type="evidence" value="ECO:0007669"/>
    <property type="project" value="UniProtKB-KW"/>
</dbReference>
<dbReference type="NCBIfam" id="TIGR01596">
    <property type="entry name" value="cas3_HD"/>
    <property type="match status" value="1"/>
</dbReference>
<dbReference type="Pfam" id="PF04851">
    <property type="entry name" value="ResIII"/>
    <property type="match status" value="1"/>
</dbReference>
<dbReference type="InterPro" id="IPR006674">
    <property type="entry name" value="HD_domain"/>
</dbReference>
<reference evidence="13 14" key="1">
    <citation type="submission" date="2016-10" db="EMBL/GenBank/DDBJ databases">
        <title>The whole genome sequencing and assembly of Aeribacillus pallidus KCTC3564 strain.</title>
        <authorList>
            <person name="Lee Y.-J."/>
            <person name="Park M.-K."/>
            <person name="Yi H."/>
            <person name="Bahn Y.-S."/>
            <person name="Kim J.F."/>
            <person name="Lee D.-W."/>
        </authorList>
    </citation>
    <scope>NUCLEOTIDE SEQUENCE [LARGE SCALE GENOMIC DNA]</scope>
    <source>
        <strain evidence="13 14">KCTC3564</strain>
    </source>
</reference>
<dbReference type="GO" id="GO:0005524">
    <property type="term" value="F:ATP binding"/>
    <property type="evidence" value="ECO:0007669"/>
    <property type="project" value="UniProtKB-KW"/>
</dbReference>
<dbReference type="PANTHER" id="PTHR47962:SF5">
    <property type="entry name" value="ATP-DEPENDENT HELICASE LHR-RELATED"/>
    <property type="match status" value="1"/>
</dbReference>
<comment type="similarity">
    <text evidence="2">In the central section; belongs to the CRISPR-associated helicase Cas3 family.</text>
</comment>
<dbReference type="Pfam" id="PF01966">
    <property type="entry name" value="HD"/>
    <property type="match status" value="1"/>
</dbReference>
<dbReference type="SMART" id="SM00487">
    <property type="entry name" value="DEXDc"/>
    <property type="match status" value="1"/>
</dbReference>
<evidence type="ECO:0000256" key="9">
    <source>
        <dbReference type="ARBA" id="ARBA00023118"/>
    </source>
</evidence>